<accession>M2TMH0</accession>
<evidence type="ECO:0008006" key="5">
    <source>
        <dbReference type="Google" id="ProtNLM"/>
    </source>
</evidence>
<dbReference type="HOGENOM" id="CLU_1686393_0_0_1"/>
<feature type="chain" id="PRO_5004026642" description="Hydrophobin" evidence="2">
    <location>
        <begin position="29"/>
        <end position="156"/>
    </location>
</feature>
<dbReference type="AlphaFoldDB" id="M2TMH0"/>
<gene>
    <name evidence="3" type="ORF">COCHEDRAFT_1206055</name>
</gene>
<evidence type="ECO:0000313" key="3">
    <source>
        <dbReference type="EMBL" id="EMD87724.1"/>
    </source>
</evidence>
<dbReference type="EMBL" id="KB445581">
    <property type="protein sequence ID" value="EMD87724.1"/>
    <property type="molecule type" value="Genomic_DNA"/>
</dbReference>
<protein>
    <recommendedName>
        <fullName evidence="5">Hydrophobin</fullName>
    </recommendedName>
</protein>
<feature type="signal peptide" evidence="2">
    <location>
        <begin position="1"/>
        <end position="28"/>
    </location>
</feature>
<proteinExistence type="predicted"/>
<reference evidence="4" key="2">
    <citation type="journal article" date="2013" name="PLoS Genet.">
        <title>Comparative genome structure, secondary metabolite, and effector coding capacity across Cochliobolus pathogens.</title>
        <authorList>
            <person name="Condon B.J."/>
            <person name="Leng Y."/>
            <person name="Wu D."/>
            <person name="Bushley K.E."/>
            <person name="Ohm R.A."/>
            <person name="Otillar R."/>
            <person name="Martin J."/>
            <person name="Schackwitz W."/>
            <person name="Grimwood J."/>
            <person name="MohdZainudin N."/>
            <person name="Xue C."/>
            <person name="Wang R."/>
            <person name="Manning V.A."/>
            <person name="Dhillon B."/>
            <person name="Tu Z.J."/>
            <person name="Steffenson B.J."/>
            <person name="Salamov A."/>
            <person name="Sun H."/>
            <person name="Lowry S."/>
            <person name="LaButti K."/>
            <person name="Han J."/>
            <person name="Copeland A."/>
            <person name="Lindquist E."/>
            <person name="Barry K."/>
            <person name="Schmutz J."/>
            <person name="Baker S.E."/>
            <person name="Ciuffetti L.M."/>
            <person name="Grigoriev I.V."/>
            <person name="Zhong S."/>
            <person name="Turgeon B.G."/>
        </authorList>
    </citation>
    <scope>NUCLEOTIDE SEQUENCE [LARGE SCALE GENOMIC DNA]</scope>
    <source>
        <strain evidence="4">C5 / ATCC 48332 / race O</strain>
    </source>
</reference>
<feature type="region of interest" description="Disordered" evidence="1">
    <location>
        <begin position="78"/>
        <end position="122"/>
    </location>
</feature>
<keyword evidence="4" id="KW-1185">Reference proteome</keyword>
<evidence type="ECO:0000313" key="4">
    <source>
        <dbReference type="Proteomes" id="UP000016936"/>
    </source>
</evidence>
<dbReference type="OrthoDB" id="3694879at2759"/>
<reference evidence="3 4" key="1">
    <citation type="journal article" date="2012" name="PLoS Pathog.">
        <title>Diverse lifestyles and strategies of plant pathogenesis encoded in the genomes of eighteen Dothideomycetes fungi.</title>
        <authorList>
            <person name="Ohm R.A."/>
            <person name="Feau N."/>
            <person name="Henrissat B."/>
            <person name="Schoch C.L."/>
            <person name="Horwitz B.A."/>
            <person name="Barry K.W."/>
            <person name="Condon B.J."/>
            <person name="Copeland A.C."/>
            <person name="Dhillon B."/>
            <person name="Glaser F."/>
            <person name="Hesse C.N."/>
            <person name="Kosti I."/>
            <person name="LaButti K."/>
            <person name="Lindquist E.A."/>
            <person name="Lucas S."/>
            <person name="Salamov A.A."/>
            <person name="Bradshaw R.E."/>
            <person name="Ciuffetti L."/>
            <person name="Hamelin R.C."/>
            <person name="Kema G.H.J."/>
            <person name="Lawrence C."/>
            <person name="Scott J.A."/>
            <person name="Spatafora J.W."/>
            <person name="Turgeon B.G."/>
            <person name="de Wit P.J.G.M."/>
            <person name="Zhong S."/>
            <person name="Goodwin S.B."/>
            <person name="Grigoriev I.V."/>
        </authorList>
    </citation>
    <scope>NUCLEOTIDE SEQUENCE [LARGE SCALE GENOMIC DNA]</scope>
    <source>
        <strain evidence="4">C5 / ATCC 48332 / race O</strain>
    </source>
</reference>
<sequence>MRFTPITIAALLSLTITATIVPKRGATAKRNSNVCPGIEYPRCCEANDDGVIVSCTYPGSVDSMEDFRNACEYMNKKDREKHEEGHKHEHGKEHHKHGEDKEHQEGHEHEEKRHGKKYRDGKQPMCCRLKQTKMLPDVGQLFDRKVAYNDCTDLKD</sequence>
<evidence type="ECO:0000256" key="2">
    <source>
        <dbReference type="SAM" id="SignalP"/>
    </source>
</evidence>
<dbReference type="Proteomes" id="UP000016936">
    <property type="component" value="Unassembled WGS sequence"/>
</dbReference>
<evidence type="ECO:0000256" key="1">
    <source>
        <dbReference type="SAM" id="MobiDB-lite"/>
    </source>
</evidence>
<organism evidence="3 4">
    <name type="scientific">Cochliobolus heterostrophus (strain C5 / ATCC 48332 / race O)</name>
    <name type="common">Southern corn leaf blight fungus</name>
    <name type="synonym">Bipolaris maydis</name>
    <dbReference type="NCBI Taxonomy" id="701091"/>
    <lineage>
        <taxon>Eukaryota</taxon>
        <taxon>Fungi</taxon>
        <taxon>Dikarya</taxon>
        <taxon>Ascomycota</taxon>
        <taxon>Pezizomycotina</taxon>
        <taxon>Dothideomycetes</taxon>
        <taxon>Pleosporomycetidae</taxon>
        <taxon>Pleosporales</taxon>
        <taxon>Pleosporineae</taxon>
        <taxon>Pleosporaceae</taxon>
        <taxon>Bipolaris</taxon>
    </lineage>
</organism>
<name>M2TMH0_COCH5</name>
<keyword evidence="2" id="KW-0732">Signal</keyword>